<dbReference type="HOGENOM" id="CLU_422706_0_0_1"/>
<dbReference type="SUPFAM" id="SSF81383">
    <property type="entry name" value="F-box domain"/>
    <property type="match status" value="1"/>
</dbReference>
<dbReference type="AlphaFoldDB" id="A0A074X3P8"/>
<evidence type="ECO:0000313" key="2">
    <source>
        <dbReference type="EMBL" id="KEQ78409.1"/>
    </source>
</evidence>
<feature type="region of interest" description="Disordered" evidence="1">
    <location>
        <begin position="593"/>
        <end position="648"/>
    </location>
</feature>
<dbReference type="RefSeq" id="XP_029754596.1">
    <property type="nucleotide sequence ID" value="XM_029909053.1"/>
</dbReference>
<sequence length="648" mass="74133">MKSTSKRRVKDSGVAPSYYLDTMISRRHARQSLTRPVVSQLVLSLEAVTRISHVWLSSDVQSQRQCDFVWHRRLGCWRCMRSDVVVAKRDMKDDPNGTRNSTARLRDLKISSFHCFLTRTMVLNKLPTAIISNIARRLSARSAACLSLTCKILYHDHKDLKIVWERGFHPEVNHCGCKQRAWPPCPPLNMVNHEEYLFLQILARDLPGRQLCDVCQKFQYQHTGTSEDEQPTRHTCPSTSRIFSIASVPNVVLHFQDVQRVMNKYRSGEPFEAEIRSISTKQDWAVGSIAYPWSDSPRMPQITKLDIEPNVINGNLIIHTRQHVLVTDAISDELENRVPDFTLGRYVVGSVRACSHYGCSRQIIEAIDKAVTGLESTVLRDPMARTSRRPFMCPCCLTEATLAIYHHPEQGFEIILRTWTNLGPCEWGYQVGWRIASLKGYYKYTWTNLDRAIQQGKASLGYPSEHDHQWVNTGARAPPQAMRHPLWSDPNIGLEVLIWIIGCFAWIYAMVTRKTVIDPYITSDKEAMYFRHTRSPVPSQALLRTTRSATVQARKTPEFQPAARLLDDPPTYRSLDAPPAYETFTSPRVTEIRQPEISKGGTSGVSCEDASSPMSSNEKLNGRHGWKSKLRRWRNRKQERAGYKSHVD</sequence>
<evidence type="ECO:0008006" key="4">
    <source>
        <dbReference type="Google" id="ProtNLM"/>
    </source>
</evidence>
<name>A0A074X3P8_AURPU</name>
<feature type="compositionally biased region" description="Basic and acidic residues" evidence="1">
    <location>
        <begin position="636"/>
        <end position="648"/>
    </location>
</feature>
<dbReference type="Proteomes" id="UP000030706">
    <property type="component" value="Unassembled WGS sequence"/>
</dbReference>
<dbReference type="InterPro" id="IPR036047">
    <property type="entry name" value="F-box-like_dom_sf"/>
</dbReference>
<organism evidence="2 3">
    <name type="scientific">Aureobasidium pullulans EXF-150</name>
    <dbReference type="NCBI Taxonomy" id="1043002"/>
    <lineage>
        <taxon>Eukaryota</taxon>
        <taxon>Fungi</taxon>
        <taxon>Dikarya</taxon>
        <taxon>Ascomycota</taxon>
        <taxon>Pezizomycotina</taxon>
        <taxon>Dothideomycetes</taxon>
        <taxon>Dothideomycetidae</taxon>
        <taxon>Dothideales</taxon>
        <taxon>Saccotheciaceae</taxon>
        <taxon>Aureobasidium</taxon>
    </lineage>
</organism>
<dbReference type="GeneID" id="40751359"/>
<evidence type="ECO:0000313" key="3">
    <source>
        <dbReference type="Proteomes" id="UP000030706"/>
    </source>
</evidence>
<feature type="compositionally biased region" description="Basic residues" evidence="1">
    <location>
        <begin position="622"/>
        <end position="635"/>
    </location>
</feature>
<reference evidence="2 3" key="1">
    <citation type="journal article" date="2014" name="BMC Genomics">
        <title>Genome sequencing of four Aureobasidium pullulans varieties: biotechnological potential, stress tolerance, and description of new species.</title>
        <authorList>
            <person name="Gostin Ar C."/>
            <person name="Ohm R.A."/>
            <person name="Kogej T."/>
            <person name="Sonjak S."/>
            <person name="Turk M."/>
            <person name="Zajc J."/>
            <person name="Zalar P."/>
            <person name="Grube M."/>
            <person name="Sun H."/>
            <person name="Han J."/>
            <person name="Sharma A."/>
            <person name="Chiniquy J."/>
            <person name="Ngan C.Y."/>
            <person name="Lipzen A."/>
            <person name="Barry K."/>
            <person name="Grigoriev I.V."/>
            <person name="Gunde-Cimerman N."/>
        </authorList>
    </citation>
    <scope>NUCLEOTIDE SEQUENCE [LARGE SCALE GENOMIC DNA]</scope>
    <source>
        <strain evidence="2 3">EXF-150</strain>
    </source>
</reference>
<accession>A0A074X3P8</accession>
<gene>
    <name evidence="2" type="ORF">M438DRAFT_390502</name>
</gene>
<evidence type="ECO:0000256" key="1">
    <source>
        <dbReference type="SAM" id="MobiDB-lite"/>
    </source>
</evidence>
<protein>
    <recommendedName>
        <fullName evidence="4">F-box domain-containing protein</fullName>
    </recommendedName>
</protein>
<proteinExistence type="predicted"/>
<keyword evidence="3" id="KW-1185">Reference proteome</keyword>
<dbReference type="EMBL" id="KL585025">
    <property type="protein sequence ID" value="KEQ78409.1"/>
    <property type="molecule type" value="Genomic_DNA"/>
</dbReference>